<gene>
    <name evidence="1" type="ORF">OOZ35_06855</name>
</gene>
<accession>A0ABT4RZF8</accession>
<comment type="caution">
    <text evidence="1">The sequence shown here is derived from an EMBL/GenBank/DDBJ whole genome shotgun (WGS) entry which is preliminary data.</text>
</comment>
<organism evidence="1 2">
    <name type="scientific">Mesoflavibacter profundi</name>
    <dbReference type="NCBI Taxonomy" id="2708110"/>
    <lineage>
        <taxon>Bacteria</taxon>
        <taxon>Pseudomonadati</taxon>
        <taxon>Bacteroidota</taxon>
        <taxon>Flavobacteriia</taxon>
        <taxon>Flavobacteriales</taxon>
        <taxon>Flavobacteriaceae</taxon>
        <taxon>Mesoflavibacter</taxon>
    </lineage>
</organism>
<sequence length="239" mass="28369">MSNNSINKSLADFLFFQIAVEINILDAYSDILTKDEIKKIDSTKTVWAKTNDSILTPDNWSKKVDIFYKQRMETYNKSYADAEKINLELETLEKLTINKTEYKILKSRYKDYLLNKLQQPKQTDIINSDKNGFLLKENNFDNVEPQKVVKHFYKLVENGYITQSNFNLFIESLFYKNQKLNSKIEIIKPNSKSRVKKIFYTYYDSIQSEKYSNQEKYLKLLTDNFIGFNYKSLKTNFSK</sequence>
<dbReference type="RefSeq" id="WP_270005361.1">
    <property type="nucleotide sequence ID" value="NZ_JAPFGC010000002.1"/>
</dbReference>
<evidence type="ECO:0000313" key="1">
    <source>
        <dbReference type="EMBL" id="MDA0177207.1"/>
    </source>
</evidence>
<dbReference type="Proteomes" id="UP001149142">
    <property type="component" value="Unassembled WGS sequence"/>
</dbReference>
<protein>
    <submittedName>
        <fullName evidence="1">Uncharacterized protein</fullName>
    </submittedName>
</protein>
<evidence type="ECO:0000313" key="2">
    <source>
        <dbReference type="Proteomes" id="UP001149142"/>
    </source>
</evidence>
<dbReference type="EMBL" id="JAPFGC010000002">
    <property type="protein sequence ID" value="MDA0177207.1"/>
    <property type="molecule type" value="Genomic_DNA"/>
</dbReference>
<reference evidence="1" key="1">
    <citation type="submission" date="2022-11" db="EMBL/GenBank/DDBJ databases">
        <title>Refractory cell wall polysaccharides provide important carbon source for microbial heterotrophs in the hadal ocean.</title>
        <authorList>
            <person name="Zhu X."/>
        </authorList>
    </citation>
    <scope>NUCLEOTIDE SEQUENCE</scope>
    <source>
        <strain evidence="1">MTRN7</strain>
    </source>
</reference>
<keyword evidence="2" id="KW-1185">Reference proteome</keyword>
<proteinExistence type="predicted"/>
<name>A0ABT4RZF8_9FLAO</name>